<feature type="region of interest" description="Disordered" evidence="1">
    <location>
        <begin position="179"/>
        <end position="220"/>
    </location>
</feature>
<dbReference type="InterPro" id="IPR001375">
    <property type="entry name" value="Peptidase_S9_cat"/>
</dbReference>
<dbReference type="AlphaFoldDB" id="A0A388L5E8"/>
<dbReference type="PANTHER" id="PTHR43056">
    <property type="entry name" value="PEPTIDASE S9 PROLYL OLIGOPEPTIDASE"/>
    <property type="match status" value="1"/>
</dbReference>
<dbReference type="Gene3D" id="2.120.10.30">
    <property type="entry name" value="TolB, C-terminal domain"/>
    <property type="match status" value="1"/>
</dbReference>
<accession>A0A388L5E8</accession>
<dbReference type="STRING" id="69332.A0A388L5E8"/>
<dbReference type="SUPFAM" id="SSF53474">
    <property type="entry name" value="alpha/beta-Hydrolases"/>
    <property type="match status" value="1"/>
</dbReference>
<feature type="domain" description="Peptidase S9 prolyl oligopeptidase catalytic" evidence="2">
    <location>
        <begin position="660"/>
        <end position="863"/>
    </location>
</feature>
<dbReference type="Pfam" id="PF00326">
    <property type="entry name" value="Peptidase_S9"/>
    <property type="match status" value="1"/>
</dbReference>
<protein>
    <recommendedName>
        <fullName evidence="2">Peptidase S9 prolyl oligopeptidase catalytic domain-containing protein</fullName>
    </recommendedName>
</protein>
<dbReference type="SUPFAM" id="SSF69322">
    <property type="entry name" value="Tricorn protease domain 2"/>
    <property type="match status" value="1"/>
</dbReference>
<evidence type="ECO:0000313" key="4">
    <source>
        <dbReference type="Proteomes" id="UP000265515"/>
    </source>
</evidence>
<dbReference type="InterPro" id="IPR011659">
    <property type="entry name" value="WD40"/>
</dbReference>
<feature type="region of interest" description="Disordered" evidence="1">
    <location>
        <begin position="591"/>
        <end position="612"/>
    </location>
</feature>
<gene>
    <name evidence="3" type="ORF">CBR_g23970</name>
</gene>
<dbReference type="Proteomes" id="UP000265515">
    <property type="component" value="Unassembled WGS sequence"/>
</dbReference>
<dbReference type="OrthoDB" id="416344at2759"/>
<dbReference type="InterPro" id="IPR029058">
    <property type="entry name" value="AB_hydrolase_fold"/>
</dbReference>
<dbReference type="InterPro" id="IPR050585">
    <property type="entry name" value="Xaa-Pro_dipeptidyl-ppase/CocE"/>
</dbReference>
<reference evidence="3 4" key="1">
    <citation type="journal article" date="2018" name="Cell">
        <title>The Chara Genome: Secondary Complexity and Implications for Plant Terrestrialization.</title>
        <authorList>
            <person name="Nishiyama T."/>
            <person name="Sakayama H."/>
            <person name="Vries J.D."/>
            <person name="Buschmann H."/>
            <person name="Saint-Marcoux D."/>
            <person name="Ullrich K.K."/>
            <person name="Haas F.B."/>
            <person name="Vanderstraeten L."/>
            <person name="Becker D."/>
            <person name="Lang D."/>
            <person name="Vosolsobe S."/>
            <person name="Rombauts S."/>
            <person name="Wilhelmsson P.K.I."/>
            <person name="Janitza P."/>
            <person name="Kern R."/>
            <person name="Heyl A."/>
            <person name="Rumpler F."/>
            <person name="Villalobos L.I.A.C."/>
            <person name="Clay J.M."/>
            <person name="Skokan R."/>
            <person name="Toyoda A."/>
            <person name="Suzuki Y."/>
            <person name="Kagoshima H."/>
            <person name="Schijlen E."/>
            <person name="Tajeshwar N."/>
            <person name="Catarino B."/>
            <person name="Hetherington A.J."/>
            <person name="Saltykova A."/>
            <person name="Bonnot C."/>
            <person name="Breuninger H."/>
            <person name="Symeonidi A."/>
            <person name="Radhakrishnan G.V."/>
            <person name="Van Nieuwerburgh F."/>
            <person name="Deforce D."/>
            <person name="Chang C."/>
            <person name="Karol K.G."/>
            <person name="Hedrich R."/>
            <person name="Ulvskov P."/>
            <person name="Glockner G."/>
            <person name="Delwiche C.F."/>
            <person name="Petrasek J."/>
            <person name="Van de Peer Y."/>
            <person name="Friml J."/>
            <person name="Beilby M."/>
            <person name="Dolan L."/>
            <person name="Kohara Y."/>
            <person name="Sugano S."/>
            <person name="Fujiyama A."/>
            <person name="Delaux P.-M."/>
            <person name="Quint M."/>
            <person name="TheiBen G."/>
            <person name="Hagemann M."/>
            <person name="Harholt J."/>
            <person name="Dunand C."/>
            <person name="Zachgo S."/>
            <person name="Langdale J."/>
            <person name="Maumus F."/>
            <person name="Straeten D.V.D."/>
            <person name="Gould S.B."/>
            <person name="Rensing S.A."/>
        </authorList>
    </citation>
    <scope>NUCLEOTIDE SEQUENCE [LARGE SCALE GENOMIC DNA]</scope>
    <source>
        <strain evidence="3 4">S276</strain>
    </source>
</reference>
<keyword evidence="4" id="KW-1185">Reference proteome</keyword>
<dbReference type="Gene3D" id="3.40.50.1820">
    <property type="entry name" value="alpha/beta hydrolase"/>
    <property type="match status" value="1"/>
</dbReference>
<dbReference type="OMA" id="GYTTLCA"/>
<dbReference type="Pfam" id="PF07676">
    <property type="entry name" value="PD40"/>
    <property type="match status" value="2"/>
</dbReference>
<comment type="caution">
    <text evidence="3">The sequence shown here is derived from an EMBL/GenBank/DDBJ whole genome shotgun (WGS) entry which is preliminary data.</text>
</comment>
<dbReference type="EMBL" id="BFEA01000270">
    <property type="protein sequence ID" value="GBG77526.1"/>
    <property type="molecule type" value="Genomic_DNA"/>
</dbReference>
<evidence type="ECO:0000256" key="1">
    <source>
        <dbReference type="SAM" id="MobiDB-lite"/>
    </source>
</evidence>
<name>A0A388L5E8_CHABU</name>
<dbReference type="GO" id="GO:0006508">
    <property type="term" value="P:proteolysis"/>
    <property type="evidence" value="ECO:0007669"/>
    <property type="project" value="InterPro"/>
</dbReference>
<evidence type="ECO:0000259" key="2">
    <source>
        <dbReference type="Pfam" id="PF00326"/>
    </source>
</evidence>
<proteinExistence type="predicted"/>
<dbReference type="Gramene" id="GBG77526">
    <property type="protein sequence ID" value="GBG77526"/>
    <property type="gene ID" value="CBR_g23970"/>
</dbReference>
<organism evidence="3 4">
    <name type="scientific">Chara braunii</name>
    <name type="common">Braun's stonewort</name>
    <dbReference type="NCBI Taxonomy" id="69332"/>
    <lineage>
        <taxon>Eukaryota</taxon>
        <taxon>Viridiplantae</taxon>
        <taxon>Streptophyta</taxon>
        <taxon>Charophyceae</taxon>
        <taxon>Charales</taxon>
        <taxon>Characeae</taxon>
        <taxon>Chara</taxon>
    </lineage>
</organism>
<dbReference type="PANTHER" id="PTHR43056:SF5">
    <property type="entry name" value="PEPTIDASE S9 PROLYL OLIGOPEPTIDASE CATALYTIC DOMAIN-CONTAINING PROTEIN"/>
    <property type="match status" value="1"/>
</dbReference>
<dbReference type="GO" id="GO:0008236">
    <property type="term" value="F:serine-type peptidase activity"/>
    <property type="evidence" value="ECO:0007669"/>
    <property type="project" value="InterPro"/>
</dbReference>
<evidence type="ECO:0000313" key="3">
    <source>
        <dbReference type="EMBL" id="GBG77526.1"/>
    </source>
</evidence>
<sequence>MNALRTLRGSAGALVESGGVLIATAKRVESLRSPVGSHSLVRRGAQVVVRRRSVDSGLGELLGEKPFSSGTGTGHHRSTCADYHTTIFYAEEGEDAIWRRRSRLPITVCGSDARGGLAAGTEISEDNMGNDKQIEAPYGAWRSPISSDVATGKMLRLGGAAIDDDGRVIWLEGRPSESGRSVLVREREGPGDGDGDGGERPPLSFSSAVEESSIAGEDLTPEGFDVRSRVHEYGGGAFTIWRDSILFTNGPDQSIYHQRISNKDDSGTGTSIARAITPAEEGQVLRYADGVVDERFNRIVCVREHHGRGGEPANEIVGVKLARDAGGGDGGIEQRTRREEEKEVEVLVSGDDFYMFPRISPDGKRLAWISWCHPNMPWDQTCLWVGDISQSGKIDKKICVAGKSEGLLEAPTEPSWSPSGELFFVSDRGSGWWNLYRWIDSPPSSSDGGGFVEAVLAMEAEFSRPAWIFGNRSYTFAPDWHSHPTIIAVYRQNGIANLGLIDVRRMRLTPVETGYTEIFSVQCGGAAGRVVMHAASGVQPESIVDVKIDYERRSATTKVIKSACDVDVAKVFEGYLSVPRVVEFPTTVYDDGEEEEEEAEGAVGKEGGVKGGSEERKWTAFALFYPPSNPDYVAPKGEKPPLLVRIHGGPTAAADTALRLSYQYFTSRGWAIADVNYGGSTGYGRAFRERLKGRLGIVDVEDCCRCAEYLVAQGMVDGNRLTIEGSSAGGYTTLAALTFRDTFSAGSSRYGIADLRILAEETHKFEARYLDGLIGPLSTYGHAYDDRSPINHVENLRRPLILFHGLEDAVVPPSQSRAIYTAVKEKGLPVALIEFEGERHGFRKAENLKKTLEYQLLFFARVLPGGIQLADDIEHFDIDNLHD</sequence>
<feature type="compositionally biased region" description="Acidic residues" evidence="1">
    <location>
        <begin position="591"/>
        <end position="600"/>
    </location>
</feature>
<dbReference type="InterPro" id="IPR011042">
    <property type="entry name" value="6-blade_b-propeller_TolB-like"/>
</dbReference>